<proteinExistence type="inferred from homology"/>
<organism evidence="3 4">
    <name type="scientific">Nicrophorus vespilloides</name>
    <name type="common">Boreal carrion beetle</name>
    <dbReference type="NCBI Taxonomy" id="110193"/>
    <lineage>
        <taxon>Eukaryota</taxon>
        <taxon>Metazoa</taxon>
        <taxon>Ecdysozoa</taxon>
        <taxon>Arthropoda</taxon>
        <taxon>Hexapoda</taxon>
        <taxon>Insecta</taxon>
        <taxon>Pterygota</taxon>
        <taxon>Neoptera</taxon>
        <taxon>Endopterygota</taxon>
        <taxon>Coleoptera</taxon>
        <taxon>Polyphaga</taxon>
        <taxon>Staphyliniformia</taxon>
        <taxon>Silphidae</taxon>
        <taxon>Nicrophorinae</taxon>
        <taxon>Nicrophorus</taxon>
    </lineage>
</organism>
<keyword evidence="3" id="KW-1185">Reference proteome</keyword>
<protein>
    <submittedName>
        <fullName evidence="4">Ras-related protein Rab-24-like isoform X1</fullName>
    </submittedName>
</protein>
<dbReference type="GeneID" id="108563199"/>
<dbReference type="Gene3D" id="3.40.50.300">
    <property type="entry name" value="P-loop containing nucleotide triphosphate hydrolases"/>
    <property type="match status" value="1"/>
</dbReference>
<accession>A0ABM1MRU4</accession>
<dbReference type="RefSeq" id="XP_017777294.1">
    <property type="nucleotide sequence ID" value="XM_017921805.1"/>
</dbReference>
<evidence type="ECO:0000256" key="1">
    <source>
        <dbReference type="ARBA" id="ARBA00006270"/>
    </source>
</evidence>
<dbReference type="Pfam" id="PF00071">
    <property type="entry name" value="Ras"/>
    <property type="match status" value="1"/>
</dbReference>
<evidence type="ECO:0000313" key="4">
    <source>
        <dbReference type="RefSeq" id="XP_017777294.1"/>
    </source>
</evidence>
<evidence type="ECO:0000256" key="2">
    <source>
        <dbReference type="ARBA" id="ARBA00022741"/>
    </source>
</evidence>
<sequence length="189" mass="21840">MSRKNEGFYSVHSDFLELKRTQHHSVSLTFIGDVGVGKTTFIEAYGNRRPIQTLHIGDNTIDVHIMDTENIQHHEEVLRVWYKMTSLLVLCYDMTDSISLDNIAQLWMDNDHLNSESPIILLGTKLDLVEDMALATIRGHEMKQFIKAEDVIFTSTIQKIGLDEFKECLVRILGKKLVVPERKPRFFCF</sequence>
<dbReference type="PRINTS" id="PR00449">
    <property type="entry name" value="RASTRNSFRMNG"/>
</dbReference>
<dbReference type="SMART" id="SM00174">
    <property type="entry name" value="RHO"/>
    <property type="match status" value="1"/>
</dbReference>
<dbReference type="SUPFAM" id="SSF52540">
    <property type="entry name" value="P-loop containing nucleoside triphosphate hydrolases"/>
    <property type="match status" value="1"/>
</dbReference>
<keyword evidence="2" id="KW-0547">Nucleotide-binding</keyword>
<dbReference type="InterPro" id="IPR001806">
    <property type="entry name" value="Small_GTPase"/>
</dbReference>
<name>A0ABM1MRU4_NICVS</name>
<gene>
    <name evidence="4" type="primary">LOC108563199</name>
</gene>
<dbReference type="CDD" id="cd00882">
    <property type="entry name" value="Ras_like_GTPase"/>
    <property type="match status" value="1"/>
</dbReference>
<dbReference type="PANTHER" id="PTHR47978">
    <property type="match status" value="1"/>
</dbReference>
<dbReference type="Proteomes" id="UP000695000">
    <property type="component" value="Unplaced"/>
</dbReference>
<dbReference type="InterPro" id="IPR027417">
    <property type="entry name" value="P-loop_NTPase"/>
</dbReference>
<reference evidence="4" key="1">
    <citation type="submission" date="2025-08" db="UniProtKB">
        <authorList>
            <consortium name="RefSeq"/>
        </authorList>
    </citation>
    <scope>IDENTIFICATION</scope>
    <source>
        <tissue evidence="4">Whole Larva</tissue>
    </source>
</reference>
<dbReference type="SMART" id="SM00175">
    <property type="entry name" value="RAB"/>
    <property type="match status" value="1"/>
</dbReference>
<evidence type="ECO:0000313" key="3">
    <source>
        <dbReference type="Proteomes" id="UP000695000"/>
    </source>
</evidence>
<comment type="similarity">
    <text evidence="1">Belongs to the small GTPase superfamily. Rab family.</text>
</comment>